<dbReference type="AlphaFoldDB" id="A0A4R6BN34"/>
<dbReference type="SUPFAM" id="SSF102645">
    <property type="entry name" value="CoaB-like"/>
    <property type="match status" value="1"/>
</dbReference>
<dbReference type="Pfam" id="PF04127">
    <property type="entry name" value="DFP"/>
    <property type="match status" value="1"/>
</dbReference>
<comment type="similarity">
    <text evidence="3 4">In the C-terminal section; belongs to the PPC synthetase family.</text>
</comment>
<evidence type="ECO:0000256" key="1">
    <source>
        <dbReference type="ARBA" id="ARBA00022793"/>
    </source>
</evidence>
<dbReference type="GO" id="GO:0010181">
    <property type="term" value="F:FMN binding"/>
    <property type="evidence" value="ECO:0007669"/>
    <property type="project" value="UniProtKB-UniRule"/>
</dbReference>
<keyword evidence="3 4" id="KW-0436">Ligase</keyword>
<dbReference type="RefSeq" id="WP_133429333.1">
    <property type="nucleotide sequence ID" value="NZ_BMCC01000001.1"/>
</dbReference>
<comment type="similarity">
    <text evidence="3 4">In the N-terminal section; belongs to the HFCD (homo-oligomeric flavin containing Cys decarboxylase) superfamily.</text>
</comment>
<comment type="catalytic activity">
    <reaction evidence="3 4">
        <text>N-[(R)-4-phosphopantothenoyl]-L-cysteine + H(+) = (R)-4'-phosphopantetheine + CO2</text>
        <dbReference type="Rhea" id="RHEA:16793"/>
        <dbReference type="ChEBI" id="CHEBI:15378"/>
        <dbReference type="ChEBI" id="CHEBI:16526"/>
        <dbReference type="ChEBI" id="CHEBI:59458"/>
        <dbReference type="ChEBI" id="CHEBI:61723"/>
        <dbReference type="EC" id="4.1.1.36"/>
    </reaction>
</comment>
<protein>
    <recommendedName>
        <fullName evidence="3">Coenzyme A biosynthesis bifunctional protein CoaBC</fullName>
    </recommendedName>
    <alternativeName>
        <fullName evidence="3">DNA/pantothenate metabolism flavoprotein</fullName>
    </alternativeName>
    <alternativeName>
        <fullName evidence="3">Phosphopantothenoylcysteine synthetase/decarboxylase</fullName>
        <shortName evidence="3">PPCS-PPCDC</shortName>
    </alternativeName>
    <domain>
        <recommendedName>
            <fullName evidence="3">Phosphopantothenoylcysteine decarboxylase</fullName>
            <shortName evidence="3">PPC decarboxylase</shortName>
            <shortName evidence="3">PPC-DC</shortName>
            <ecNumber evidence="3">4.1.1.36</ecNumber>
        </recommendedName>
        <alternativeName>
            <fullName evidence="3">CoaC</fullName>
        </alternativeName>
    </domain>
    <domain>
        <recommendedName>
            <fullName evidence="3">Phosphopantothenate--cysteine ligase</fullName>
            <ecNumber evidence="3">6.3.2.5</ecNumber>
        </recommendedName>
        <alternativeName>
            <fullName evidence="3">CoaB</fullName>
        </alternativeName>
        <alternativeName>
            <fullName evidence="3">Phosphopantothenoylcysteine synthetase</fullName>
            <shortName evidence="3">PPC synthetase</shortName>
            <shortName evidence="3">PPC-S</shortName>
        </alternativeName>
    </domain>
</protein>
<keyword evidence="1 3" id="KW-0210">Decarboxylase</keyword>
<dbReference type="InterPro" id="IPR007085">
    <property type="entry name" value="DNA/pantothenate-metab_flavo_C"/>
</dbReference>
<dbReference type="Gene3D" id="3.40.50.10300">
    <property type="entry name" value="CoaB-like"/>
    <property type="match status" value="1"/>
</dbReference>
<evidence type="ECO:0000256" key="2">
    <source>
        <dbReference type="ARBA" id="ARBA00023239"/>
    </source>
</evidence>
<dbReference type="InterPro" id="IPR003382">
    <property type="entry name" value="Flavoprotein"/>
</dbReference>
<comment type="cofactor">
    <cofactor evidence="3">
        <name>FMN</name>
        <dbReference type="ChEBI" id="CHEBI:58210"/>
    </cofactor>
    <text evidence="3">Binds 1 FMN per subunit.</text>
</comment>
<feature type="domain" description="DNA/pantothenate metabolism flavoprotein C-terminal" evidence="6">
    <location>
        <begin position="186"/>
        <end position="392"/>
    </location>
</feature>
<feature type="binding site" evidence="3">
    <location>
        <position position="287"/>
    </location>
    <ligand>
        <name>CTP</name>
        <dbReference type="ChEBI" id="CHEBI:37563"/>
    </ligand>
</feature>
<dbReference type="EMBL" id="SCWE01000001">
    <property type="protein sequence ID" value="TDM03246.1"/>
    <property type="molecule type" value="Genomic_DNA"/>
</dbReference>
<comment type="caution">
    <text evidence="7">The sequence shown here is derived from an EMBL/GenBank/DDBJ whole genome shotgun (WGS) entry which is preliminary data.</text>
</comment>
<evidence type="ECO:0000259" key="6">
    <source>
        <dbReference type="Pfam" id="PF04127"/>
    </source>
</evidence>
<dbReference type="NCBIfam" id="TIGR00521">
    <property type="entry name" value="coaBC_dfp"/>
    <property type="match status" value="1"/>
</dbReference>
<dbReference type="InterPro" id="IPR035929">
    <property type="entry name" value="CoaB-like_sf"/>
</dbReference>
<dbReference type="PANTHER" id="PTHR14359">
    <property type="entry name" value="HOMO-OLIGOMERIC FLAVIN CONTAINING CYS DECARBOXYLASE FAMILY"/>
    <property type="match status" value="1"/>
</dbReference>
<accession>A0A4R6BN34</accession>
<dbReference type="InterPro" id="IPR005252">
    <property type="entry name" value="CoaBC"/>
</dbReference>
<keyword evidence="3" id="KW-0511">Multifunctional enzyme</keyword>
<evidence type="ECO:0000256" key="4">
    <source>
        <dbReference type="RuleBase" id="RU364078"/>
    </source>
</evidence>
<gene>
    <name evidence="3 7" type="primary">coaBC</name>
    <name evidence="7" type="ORF">ERX37_03950</name>
</gene>
<dbReference type="GO" id="GO:0004632">
    <property type="term" value="F:phosphopantothenate--cysteine ligase activity"/>
    <property type="evidence" value="ECO:0007669"/>
    <property type="project" value="UniProtKB-UniRule"/>
</dbReference>
<dbReference type="PANTHER" id="PTHR14359:SF6">
    <property type="entry name" value="PHOSPHOPANTOTHENOYLCYSTEINE DECARBOXYLASE"/>
    <property type="match status" value="1"/>
</dbReference>
<feature type="binding site" evidence="3">
    <location>
        <position position="321"/>
    </location>
    <ligand>
        <name>CTP</name>
        <dbReference type="ChEBI" id="CHEBI:37563"/>
    </ligand>
</feature>
<evidence type="ECO:0000313" key="7">
    <source>
        <dbReference type="EMBL" id="TDM03246.1"/>
    </source>
</evidence>
<feature type="domain" description="Flavoprotein" evidence="5">
    <location>
        <begin position="2"/>
        <end position="174"/>
    </location>
</feature>
<dbReference type="Proteomes" id="UP000295328">
    <property type="component" value="Unassembled WGS sequence"/>
</dbReference>
<dbReference type="SUPFAM" id="SSF52507">
    <property type="entry name" value="Homo-oligomeric flavin-containing Cys decarboxylases, HFCD"/>
    <property type="match status" value="1"/>
</dbReference>
<keyword evidence="8" id="KW-1185">Reference proteome</keyword>
<evidence type="ECO:0000259" key="5">
    <source>
        <dbReference type="Pfam" id="PF02441"/>
    </source>
</evidence>
<comment type="pathway">
    <text evidence="3 4">Cofactor biosynthesis; coenzyme A biosynthesis; CoA from (R)-pantothenate: step 2/5.</text>
</comment>
<comment type="function">
    <text evidence="4">Catalyzes two steps in the biosynthesis of coenzyme A. In the first step cysteine is conjugated to 4'-phosphopantothenate to form 4-phosphopantothenoylcysteine, in the latter compound is decarboxylated to form 4'-phosphopantotheine.</text>
</comment>
<keyword evidence="3 4" id="KW-0285">Flavoprotein</keyword>
<keyword evidence="3 4" id="KW-0288">FMN</keyword>
<dbReference type="Gene3D" id="3.40.50.1950">
    <property type="entry name" value="Flavin prenyltransferase-like"/>
    <property type="match status" value="1"/>
</dbReference>
<comment type="catalytic activity">
    <reaction evidence="3 4">
        <text>(R)-4'-phosphopantothenate + L-cysteine + CTP = N-[(R)-4-phosphopantothenoyl]-L-cysteine + CMP + diphosphate + H(+)</text>
        <dbReference type="Rhea" id="RHEA:19397"/>
        <dbReference type="ChEBI" id="CHEBI:10986"/>
        <dbReference type="ChEBI" id="CHEBI:15378"/>
        <dbReference type="ChEBI" id="CHEBI:33019"/>
        <dbReference type="ChEBI" id="CHEBI:35235"/>
        <dbReference type="ChEBI" id="CHEBI:37563"/>
        <dbReference type="ChEBI" id="CHEBI:59458"/>
        <dbReference type="ChEBI" id="CHEBI:60377"/>
        <dbReference type="EC" id="6.3.2.5"/>
    </reaction>
</comment>
<dbReference type="EC" id="4.1.1.36" evidence="3"/>
<comment type="function">
    <text evidence="3">Catalyzes two sequential steps in the biosynthesis of coenzyme A. In the first step cysteine is conjugated to 4'-phosphopantothenate to form 4-phosphopantothenoylcysteine. In the second step the latter compound is decarboxylated to form 4'-phosphopantotheine.</text>
</comment>
<keyword evidence="2 3" id="KW-0456">Lyase</keyword>
<feature type="active site" description="Proton donor" evidence="3">
    <location>
        <position position="154"/>
    </location>
</feature>
<dbReference type="UniPathway" id="UPA00241">
    <property type="reaction ID" value="UER00353"/>
</dbReference>
<proteinExistence type="inferred from homology"/>
<feature type="binding site" evidence="3">
    <location>
        <position position="339"/>
    </location>
    <ligand>
        <name>CTP</name>
        <dbReference type="ChEBI" id="CHEBI:37563"/>
    </ligand>
</feature>
<dbReference type="OrthoDB" id="9802554at2"/>
<feature type="binding site" evidence="3">
    <location>
        <position position="335"/>
    </location>
    <ligand>
        <name>CTP</name>
        <dbReference type="ChEBI" id="CHEBI:37563"/>
    </ligand>
</feature>
<feature type="binding site" evidence="3">
    <location>
        <position position="278"/>
    </location>
    <ligand>
        <name>CTP</name>
        <dbReference type="ChEBI" id="CHEBI:37563"/>
    </ligand>
</feature>
<comment type="cofactor">
    <cofactor evidence="3">
        <name>Mg(2+)</name>
        <dbReference type="ChEBI" id="CHEBI:18420"/>
    </cofactor>
</comment>
<name>A0A4R6BN34_9STAP</name>
<keyword evidence="3" id="KW-0460">Magnesium</keyword>
<feature type="region of interest" description="Phosphopantothenate--cysteine ligase" evidence="3">
    <location>
        <begin position="190"/>
        <end position="398"/>
    </location>
</feature>
<evidence type="ECO:0000313" key="8">
    <source>
        <dbReference type="Proteomes" id="UP000295328"/>
    </source>
</evidence>
<feature type="region of interest" description="Phosphopantothenoylcysteine decarboxylase" evidence="3">
    <location>
        <begin position="1"/>
        <end position="189"/>
    </location>
</feature>
<dbReference type="GO" id="GO:0015937">
    <property type="term" value="P:coenzyme A biosynthetic process"/>
    <property type="evidence" value="ECO:0007669"/>
    <property type="project" value="UniProtKB-UniRule"/>
</dbReference>
<comment type="pathway">
    <text evidence="3 4">Cofactor biosynthesis; coenzyme A biosynthesis; CoA from (R)-pantothenate: step 3/5.</text>
</comment>
<dbReference type="GO" id="GO:0004633">
    <property type="term" value="F:phosphopantothenoylcysteine decarboxylase activity"/>
    <property type="evidence" value="ECO:0007669"/>
    <property type="project" value="UniProtKB-UniRule"/>
</dbReference>
<evidence type="ECO:0000256" key="3">
    <source>
        <dbReference type="HAMAP-Rule" id="MF_02225"/>
    </source>
</evidence>
<dbReference type="EC" id="6.3.2.5" evidence="3"/>
<sequence length="398" mass="43530">MMKILLCVTGGIAAYKAIDLTSKLVQRNHEVKVLMTPSAQKFITPLPFQALSRHEVHVDIFDETNPEVIKHIDLADWADINIVAPATASTIGKLAAGIADNMVTTTLIASSKPTFIAPAMNSNMYRHAAVQRNMQDLRAMDYHFIDPGSGFLACGYIAEGRMSEPLDIIEAVEQFESTAHYNNDFAGKKILVTAGPTIERIDSVRYLTNNSTGRMGYALAQAASLRGADVTLVSGPVQLQVPNGVSVVMIESAAEMFEAVTTRMADQDIIIKAAAVADYTTDKVTGKMKKKDEDLTLTLSRTEDILKYLGDHKDEQYLAGFAAETEHVAMYAKGKLEKKNADVIIANNVGDSSIGFKSDSNAVEMFFKNGTSHIIPKMSKLEVAHEILTQIKRDQDVR</sequence>
<keyword evidence="3" id="KW-0479">Metal-binding</keyword>
<organism evidence="7 8">
    <name type="scientific">Macrococcus hajekii</name>
    <dbReference type="NCBI Taxonomy" id="198482"/>
    <lineage>
        <taxon>Bacteria</taxon>
        <taxon>Bacillati</taxon>
        <taxon>Bacillota</taxon>
        <taxon>Bacilli</taxon>
        <taxon>Bacillales</taxon>
        <taxon>Staphylococcaceae</taxon>
        <taxon>Macrococcus</taxon>
    </lineage>
</organism>
<dbReference type="GO" id="GO:0015941">
    <property type="term" value="P:pantothenate catabolic process"/>
    <property type="evidence" value="ECO:0007669"/>
    <property type="project" value="InterPro"/>
</dbReference>
<comment type="caution">
    <text evidence="3">Lacks conserved residue(s) required for the propagation of feature annotation.</text>
</comment>
<dbReference type="GO" id="GO:0071513">
    <property type="term" value="C:phosphopantothenoylcysteine decarboxylase complex"/>
    <property type="evidence" value="ECO:0007669"/>
    <property type="project" value="TreeGrafter"/>
</dbReference>
<dbReference type="Pfam" id="PF02441">
    <property type="entry name" value="Flavoprotein"/>
    <property type="match status" value="1"/>
</dbReference>
<dbReference type="GO" id="GO:0046872">
    <property type="term" value="F:metal ion binding"/>
    <property type="evidence" value="ECO:0007669"/>
    <property type="project" value="UniProtKB-KW"/>
</dbReference>
<reference evidence="7 8" key="1">
    <citation type="submission" date="2019-01" db="EMBL/GenBank/DDBJ databases">
        <title>Draft genome sequences of the type strains of six Macrococcus species.</title>
        <authorList>
            <person name="Mazhar S."/>
            <person name="Altermann E."/>
            <person name="Hill C."/>
            <person name="Mcauliffe O."/>
        </authorList>
    </citation>
    <scope>NUCLEOTIDE SEQUENCE [LARGE SCALE GENOMIC DNA]</scope>
    <source>
        <strain evidence="7 8">CCM4809</strain>
    </source>
</reference>
<dbReference type="HAMAP" id="MF_02225">
    <property type="entry name" value="CoaBC"/>
    <property type="match status" value="1"/>
</dbReference>
<dbReference type="InterPro" id="IPR036551">
    <property type="entry name" value="Flavin_trans-like"/>
</dbReference>